<evidence type="ECO:0000256" key="4">
    <source>
        <dbReference type="HAMAP-Rule" id="MF_00724"/>
    </source>
</evidence>
<comment type="similarity">
    <text evidence="2 4">Belongs to the FliE family.</text>
</comment>
<sequence length="102" mass="11483">MDPIQSSFFQANNQQINGMKASKVTPSEAHQNFANQLKSAIDNVNRTQNESTLKTEELVRGEAKDLHDVMITAQKASITVQTATEMQNKAIEAYRQVMRMQI</sequence>
<dbReference type="PRINTS" id="PR01006">
    <property type="entry name" value="FLGHOOKFLIE"/>
</dbReference>
<name>A0A2I0QW99_9BACI</name>
<keyword evidence="3 4" id="KW-0975">Bacterial flagellum</keyword>
<proteinExistence type="inferred from homology"/>
<dbReference type="EMBL" id="PJNH01000001">
    <property type="protein sequence ID" value="PKR78616.1"/>
    <property type="molecule type" value="Genomic_DNA"/>
</dbReference>
<dbReference type="OrthoDB" id="9812413at2"/>
<evidence type="ECO:0000256" key="5">
    <source>
        <dbReference type="NCBIfam" id="TIGR00205"/>
    </source>
</evidence>
<dbReference type="GO" id="GO:0003774">
    <property type="term" value="F:cytoskeletal motor activity"/>
    <property type="evidence" value="ECO:0007669"/>
    <property type="project" value="InterPro"/>
</dbReference>
<dbReference type="RefSeq" id="WP_101330359.1">
    <property type="nucleotide sequence ID" value="NZ_PJNH01000001.1"/>
</dbReference>
<dbReference type="HAMAP" id="MF_00724">
    <property type="entry name" value="FliE"/>
    <property type="match status" value="1"/>
</dbReference>
<keyword evidence="6" id="KW-0282">Flagellum</keyword>
<evidence type="ECO:0000313" key="6">
    <source>
        <dbReference type="EMBL" id="PKR78616.1"/>
    </source>
</evidence>
<evidence type="ECO:0000313" key="7">
    <source>
        <dbReference type="Proteomes" id="UP000243524"/>
    </source>
</evidence>
<comment type="subcellular location">
    <subcellularLocation>
        <location evidence="1 4">Bacterial flagellum basal body</location>
    </subcellularLocation>
</comment>
<dbReference type="GO" id="GO:0005198">
    <property type="term" value="F:structural molecule activity"/>
    <property type="evidence" value="ECO:0007669"/>
    <property type="project" value="UniProtKB-UniRule"/>
</dbReference>
<comment type="caution">
    <text evidence="6">The sequence shown here is derived from an EMBL/GenBank/DDBJ whole genome shotgun (WGS) entry which is preliminary data.</text>
</comment>
<evidence type="ECO:0000256" key="1">
    <source>
        <dbReference type="ARBA" id="ARBA00004117"/>
    </source>
</evidence>
<dbReference type="PANTHER" id="PTHR34653">
    <property type="match status" value="1"/>
</dbReference>
<protein>
    <recommendedName>
        <fullName evidence="4 5">Flagellar hook-basal body complex protein FliE</fullName>
    </recommendedName>
</protein>
<dbReference type="GO" id="GO:0009425">
    <property type="term" value="C:bacterial-type flagellum basal body"/>
    <property type="evidence" value="ECO:0007669"/>
    <property type="project" value="UniProtKB-SubCell"/>
</dbReference>
<keyword evidence="6" id="KW-0966">Cell projection</keyword>
<keyword evidence="7" id="KW-1185">Reference proteome</keyword>
<gene>
    <name evidence="4" type="primary">fliE</name>
    <name evidence="6" type="ORF">CEY16_02345</name>
</gene>
<dbReference type="InterPro" id="IPR001624">
    <property type="entry name" value="FliE"/>
</dbReference>
<dbReference type="Pfam" id="PF02049">
    <property type="entry name" value="FliE"/>
    <property type="match status" value="1"/>
</dbReference>
<dbReference type="GO" id="GO:0071973">
    <property type="term" value="P:bacterial-type flagellum-dependent cell motility"/>
    <property type="evidence" value="ECO:0007669"/>
    <property type="project" value="InterPro"/>
</dbReference>
<dbReference type="Proteomes" id="UP000243524">
    <property type="component" value="Unassembled WGS sequence"/>
</dbReference>
<accession>A0A2I0QW99</accession>
<reference evidence="6 7" key="1">
    <citation type="submission" date="2017-06" db="EMBL/GenBank/DDBJ databases">
        <title>the draft geome sequence of Illustriluteabacillus marina B3227.</title>
        <authorList>
            <person name="He R.-H."/>
            <person name="Du Z.-J."/>
        </authorList>
    </citation>
    <scope>NUCLEOTIDE SEQUENCE [LARGE SCALE GENOMIC DNA]</scope>
    <source>
        <strain evidence="6 7">B3227</strain>
    </source>
</reference>
<keyword evidence="6" id="KW-0969">Cilium</keyword>
<evidence type="ECO:0000256" key="2">
    <source>
        <dbReference type="ARBA" id="ARBA00009272"/>
    </source>
</evidence>
<dbReference type="NCBIfam" id="TIGR00205">
    <property type="entry name" value="fliE"/>
    <property type="match status" value="1"/>
</dbReference>
<organism evidence="6 7">
    <name type="scientific">Halalkalibacillus sediminis</name>
    <dbReference type="NCBI Taxonomy" id="2018042"/>
    <lineage>
        <taxon>Bacteria</taxon>
        <taxon>Bacillati</taxon>
        <taxon>Bacillota</taxon>
        <taxon>Bacilli</taxon>
        <taxon>Bacillales</taxon>
        <taxon>Bacillaceae</taxon>
        <taxon>Halalkalibacillus</taxon>
    </lineage>
</organism>
<evidence type="ECO:0000256" key="3">
    <source>
        <dbReference type="ARBA" id="ARBA00023143"/>
    </source>
</evidence>
<dbReference type="AlphaFoldDB" id="A0A2I0QW99"/>
<dbReference type="PANTHER" id="PTHR34653:SF1">
    <property type="entry name" value="FLAGELLAR HOOK-BASAL BODY COMPLEX PROTEIN FLIE"/>
    <property type="match status" value="1"/>
</dbReference>